<accession>A0ABD3NF03</accession>
<keyword evidence="5" id="KW-0472">Membrane</keyword>
<evidence type="ECO:0000256" key="2">
    <source>
        <dbReference type="ARBA" id="ARBA00022679"/>
    </source>
</evidence>
<gene>
    <name evidence="8" type="ORF">ACHAW5_008174</name>
</gene>
<dbReference type="Proteomes" id="UP001530315">
    <property type="component" value="Unassembled WGS sequence"/>
</dbReference>
<dbReference type="GO" id="GO:0016740">
    <property type="term" value="F:transferase activity"/>
    <property type="evidence" value="ECO:0007669"/>
    <property type="project" value="UniProtKB-KW"/>
</dbReference>
<dbReference type="InterPro" id="IPR010635">
    <property type="entry name" value="Heparan_SO4-6-sulfoTrfase"/>
</dbReference>
<feature type="region of interest" description="Disordered" evidence="7">
    <location>
        <begin position="1"/>
        <end position="30"/>
    </location>
</feature>
<dbReference type="GO" id="GO:0016020">
    <property type="term" value="C:membrane"/>
    <property type="evidence" value="ECO:0007669"/>
    <property type="project" value="UniProtKB-SubCell"/>
</dbReference>
<organism evidence="8 9">
    <name type="scientific">Stephanodiscus triporus</name>
    <dbReference type="NCBI Taxonomy" id="2934178"/>
    <lineage>
        <taxon>Eukaryota</taxon>
        <taxon>Sar</taxon>
        <taxon>Stramenopiles</taxon>
        <taxon>Ochrophyta</taxon>
        <taxon>Bacillariophyta</taxon>
        <taxon>Coscinodiscophyceae</taxon>
        <taxon>Thalassiosirophycidae</taxon>
        <taxon>Stephanodiscales</taxon>
        <taxon>Stephanodiscaceae</taxon>
        <taxon>Stephanodiscus</taxon>
    </lineage>
</organism>
<keyword evidence="3" id="KW-0812">Transmembrane</keyword>
<dbReference type="PANTHER" id="PTHR12812">
    <property type="entry name" value="HEPARAN SULFATE 6-O-SULFOTRANSFERASE 3"/>
    <property type="match status" value="1"/>
</dbReference>
<evidence type="ECO:0000256" key="4">
    <source>
        <dbReference type="ARBA" id="ARBA00022989"/>
    </source>
</evidence>
<evidence type="ECO:0000256" key="3">
    <source>
        <dbReference type="ARBA" id="ARBA00022692"/>
    </source>
</evidence>
<keyword evidence="9" id="KW-1185">Reference proteome</keyword>
<proteinExistence type="predicted"/>
<keyword evidence="6" id="KW-0325">Glycoprotein</keyword>
<dbReference type="Gene3D" id="3.40.50.300">
    <property type="entry name" value="P-loop containing nucleotide triphosphate hydrolases"/>
    <property type="match status" value="1"/>
</dbReference>
<dbReference type="InterPro" id="IPR027417">
    <property type="entry name" value="P-loop_NTPase"/>
</dbReference>
<dbReference type="AlphaFoldDB" id="A0ABD3NF03"/>
<dbReference type="EMBL" id="JALLAZ020001534">
    <property type="protein sequence ID" value="KAL3773407.1"/>
    <property type="molecule type" value="Genomic_DNA"/>
</dbReference>
<reference evidence="8 9" key="1">
    <citation type="submission" date="2024-10" db="EMBL/GenBank/DDBJ databases">
        <title>Updated reference genomes for cyclostephanoid diatoms.</title>
        <authorList>
            <person name="Roberts W.R."/>
            <person name="Alverson A.J."/>
        </authorList>
    </citation>
    <scope>NUCLEOTIDE SEQUENCE [LARGE SCALE GENOMIC DNA]</scope>
    <source>
        <strain evidence="8 9">AJA276-08</strain>
    </source>
</reference>
<evidence type="ECO:0008006" key="10">
    <source>
        <dbReference type="Google" id="ProtNLM"/>
    </source>
</evidence>
<comment type="caution">
    <text evidence="8">The sequence shown here is derived from an EMBL/GenBank/DDBJ whole genome shotgun (WGS) entry which is preliminary data.</text>
</comment>
<protein>
    <recommendedName>
        <fullName evidence="10">Sulfotransferase</fullName>
    </recommendedName>
</protein>
<evidence type="ECO:0000256" key="1">
    <source>
        <dbReference type="ARBA" id="ARBA00004167"/>
    </source>
</evidence>
<comment type="subcellular location">
    <subcellularLocation>
        <location evidence="1">Membrane</location>
        <topology evidence="1">Single-pass membrane protein</topology>
    </subcellularLocation>
</comment>
<keyword evidence="2" id="KW-0808">Transferase</keyword>
<evidence type="ECO:0000313" key="8">
    <source>
        <dbReference type="EMBL" id="KAL3773407.1"/>
    </source>
</evidence>
<keyword evidence="4" id="KW-1133">Transmembrane helix</keyword>
<evidence type="ECO:0000256" key="5">
    <source>
        <dbReference type="ARBA" id="ARBA00023136"/>
    </source>
</evidence>
<evidence type="ECO:0000256" key="6">
    <source>
        <dbReference type="ARBA" id="ARBA00023180"/>
    </source>
</evidence>
<dbReference type="PANTHER" id="PTHR12812:SF0">
    <property type="entry name" value="HEPARAN-SULFATE 6-O-SULFOTRANSFERASE"/>
    <property type="match status" value="1"/>
</dbReference>
<sequence>MANLIGNNGDEPQSQLIDDEGQRGISSEISTNNRSDEAWFKRRVVELTKERDEAASSFAARNHSSGGFLWFYHNQKAGGTTLCSVLQNALKNQTRTNACYLKDKNPDVWTGLQYESFNGGGVPIREKWKLNATAPPDNEVQLILQTIENEMKSMGKSMVSSENLFIPRSILQKWIVEGNPFYTQLFSKWSFVTTVRDPVKRLESSFYFHDDHFRECGEHNYGLNSCIQKTKRFMEGHHRNKLVKELSGFFSPTESGDPGGGYINGVKPTEATEWDLTVAKLVLHRFLPPVVADGTNIMASTMNKTLPLLNLTGEQMATKKENKGKKKKADMSRETIMAIQKLNSLDVALYKYALANFDIQT</sequence>
<name>A0ABD3NF03_9STRA</name>
<evidence type="ECO:0000313" key="9">
    <source>
        <dbReference type="Proteomes" id="UP001530315"/>
    </source>
</evidence>
<evidence type="ECO:0000256" key="7">
    <source>
        <dbReference type="SAM" id="MobiDB-lite"/>
    </source>
</evidence>